<dbReference type="EMBL" id="CAJVPT010017672">
    <property type="protein sequence ID" value="CAG8628088.1"/>
    <property type="molecule type" value="Genomic_DNA"/>
</dbReference>
<evidence type="ECO:0000313" key="1">
    <source>
        <dbReference type="EMBL" id="CAG8628088.1"/>
    </source>
</evidence>
<keyword evidence="2" id="KW-1185">Reference proteome</keyword>
<proteinExistence type="predicted"/>
<dbReference type="Proteomes" id="UP000789525">
    <property type="component" value="Unassembled WGS sequence"/>
</dbReference>
<organism evidence="1 2">
    <name type="scientific">Acaulospora colombiana</name>
    <dbReference type="NCBI Taxonomy" id="27376"/>
    <lineage>
        <taxon>Eukaryota</taxon>
        <taxon>Fungi</taxon>
        <taxon>Fungi incertae sedis</taxon>
        <taxon>Mucoromycota</taxon>
        <taxon>Glomeromycotina</taxon>
        <taxon>Glomeromycetes</taxon>
        <taxon>Diversisporales</taxon>
        <taxon>Acaulosporaceae</taxon>
        <taxon>Acaulospora</taxon>
    </lineage>
</organism>
<reference evidence="1" key="1">
    <citation type="submission" date="2021-06" db="EMBL/GenBank/DDBJ databases">
        <authorList>
            <person name="Kallberg Y."/>
            <person name="Tangrot J."/>
            <person name="Rosling A."/>
        </authorList>
    </citation>
    <scope>NUCLEOTIDE SEQUENCE</scope>
    <source>
        <strain evidence="1">CL356</strain>
    </source>
</reference>
<comment type="caution">
    <text evidence="1">The sequence shown here is derived from an EMBL/GenBank/DDBJ whole genome shotgun (WGS) entry which is preliminary data.</text>
</comment>
<gene>
    <name evidence="1" type="ORF">ACOLOM_LOCUS7543</name>
</gene>
<evidence type="ECO:0000313" key="2">
    <source>
        <dbReference type="Proteomes" id="UP000789525"/>
    </source>
</evidence>
<accession>A0ACA9N272</accession>
<protein>
    <submittedName>
        <fullName evidence="1">4612_t:CDS:1</fullName>
    </submittedName>
</protein>
<name>A0ACA9N272_9GLOM</name>
<sequence length="646" mass="71014">MQQRPRDEASIPSTARDFNALSPLLSLPASFGSISLGETFASCLCLMNQTNYEIEGVQVRVEMVSATSKNALLELGGPEYRLGPLGTLEGIVSSEIKELGQHTLSCIVHYRVPQGLRPPAPSDDPSDPRAQLFRKHYRFPVNNPFSVKSKVHLPKSPTALMSRTEREKVFLEIHVQNLTQEPMWFERLEFRPVDGWTSAESKTSDQSPKITNETKGRSPNSLIQPQDTMQYVYTLMPAAIPIFPVKPVPGSVIPLGRLDMMLSRRVPQAPSIVVPSALPPHLQRAIAPIPRSHSPTTSTAVSTPSTNSRPSSPVPYKSRQPNRPQTPVQTAPPPTPFVTDIQVDLVVDKIPNKDAIRLNSPFTIHFTASVAAAALHTRVRVLRLAVQHTIPSRRPNPSTQNNTVPRAPVISANLTSRGHSPAPSVASTPRILSMDFHPNVVQSPRKHRSNRHDMTHTTFSYPSPYLDESDNTGVPSAEPATQIGTGTVEFLGTSLVELATFRLAADSDPLQAAPTEPGALPDTRKVSRQEFTLDFLPTRIGMANVGGLRLLLLSDEEEREESAPPDSATSVSTKRGTKTEACAGNQYRSGRTTKDHHKVTDEERERNDNDARPTIVAEENKEHENKGAEFEQMIMTDTGLMEPQRG</sequence>